<evidence type="ECO:0000259" key="2">
    <source>
        <dbReference type="PROSITE" id="PS50041"/>
    </source>
</evidence>
<gene>
    <name evidence="4" type="ORF">CYNAS_LOCUS4975</name>
</gene>
<feature type="signal peptide" evidence="1">
    <location>
        <begin position="1"/>
        <end position="18"/>
    </location>
</feature>
<feature type="domain" description="C-type lectin" evidence="2">
    <location>
        <begin position="29"/>
        <end position="144"/>
    </location>
</feature>
<name>A0AA36GKL0_CYLNA</name>
<dbReference type="Gene3D" id="3.10.100.10">
    <property type="entry name" value="Mannose-Binding Protein A, subunit A"/>
    <property type="match status" value="1"/>
</dbReference>
<proteinExistence type="predicted"/>
<evidence type="ECO:0000313" key="5">
    <source>
        <dbReference type="Proteomes" id="UP001176961"/>
    </source>
</evidence>
<dbReference type="Pfam" id="PF00147">
    <property type="entry name" value="Fibrinogen_C"/>
    <property type="match status" value="1"/>
</dbReference>
<dbReference type="InterPro" id="IPR001304">
    <property type="entry name" value="C-type_lectin-like"/>
</dbReference>
<dbReference type="Proteomes" id="UP001176961">
    <property type="component" value="Unassembled WGS sequence"/>
</dbReference>
<dbReference type="InterPro" id="IPR036056">
    <property type="entry name" value="Fibrinogen-like_C"/>
</dbReference>
<dbReference type="PROSITE" id="PS51406">
    <property type="entry name" value="FIBRINOGEN_C_2"/>
    <property type="match status" value="1"/>
</dbReference>
<keyword evidence="5" id="KW-1185">Reference proteome</keyword>
<dbReference type="PROSITE" id="PS50041">
    <property type="entry name" value="C_TYPE_LECTIN_2"/>
    <property type="match status" value="1"/>
</dbReference>
<dbReference type="SMART" id="SM00034">
    <property type="entry name" value="CLECT"/>
    <property type="match status" value="1"/>
</dbReference>
<keyword evidence="1" id="KW-0732">Signal</keyword>
<dbReference type="GO" id="GO:0005615">
    <property type="term" value="C:extracellular space"/>
    <property type="evidence" value="ECO:0007669"/>
    <property type="project" value="TreeGrafter"/>
</dbReference>
<evidence type="ECO:0000259" key="3">
    <source>
        <dbReference type="PROSITE" id="PS51406"/>
    </source>
</evidence>
<dbReference type="InterPro" id="IPR016187">
    <property type="entry name" value="CTDL_fold"/>
</dbReference>
<dbReference type="PANTHER" id="PTHR19143">
    <property type="entry name" value="FIBRINOGEN/TENASCIN/ANGIOPOEITIN"/>
    <property type="match status" value="1"/>
</dbReference>
<protein>
    <submittedName>
        <fullName evidence="4">Uncharacterized protein</fullName>
    </submittedName>
</protein>
<reference evidence="4" key="1">
    <citation type="submission" date="2023-07" db="EMBL/GenBank/DDBJ databases">
        <authorList>
            <consortium name="CYATHOMIX"/>
        </authorList>
    </citation>
    <scope>NUCLEOTIDE SEQUENCE</scope>
    <source>
        <strain evidence="4">N/A</strain>
    </source>
</reference>
<feature type="domain" description="Fibrinogen C-terminal" evidence="3">
    <location>
        <begin position="143"/>
        <end position="375"/>
    </location>
</feature>
<evidence type="ECO:0000313" key="4">
    <source>
        <dbReference type="EMBL" id="CAJ0592992.1"/>
    </source>
</evidence>
<feature type="chain" id="PRO_5041209911" evidence="1">
    <location>
        <begin position="19"/>
        <end position="378"/>
    </location>
</feature>
<dbReference type="EMBL" id="CATQJL010000112">
    <property type="protein sequence ID" value="CAJ0592992.1"/>
    <property type="molecule type" value="Genomic_DNA"/>
</dbReference>
<dbReference type="InterPro" id="IPR050373">
    <property type="entry name" value="Fibrinogen_C-term_domain"/>
</dbReference>
<dbReference type="AlphaFoldDB" id="A0AA36GKL0"/>
<dbReference type="SUPFAM" id="SSF56496">
    <property type="entry name" value="Fibrinogen C-terminal domain-like"/>
    <property type="match status" value="1"/>
</dbReference>
<dbReference type="PANTHER" id="PTHR19143:SF327">
    <property type="entry name" value="FI21813P1-RELATED"/>
    <property type="match status" value="1"/>
</dbReference>
<dbReference type="SUPFAM" id="SSF56436">
    <property type="entry name" value="C-type lectin-like"/>
    <property type="match status" value="1"/>
</dbReference>
<evidence type="ECO:0000256" key="1">
    <source>
        <dbReference type="SAM" id="SignalP"/>
    </source>
</evidence>
<dbReference type="SMART" id="SM00186">
    <property type="entry name" value="FBG"/>
    <property type="match status" value="1"/>
</dbReference>
<sequence>MLLRLVFVLFYLFCETTASSCPYGSVVDSNASCIHVEATRMDWPSAEAWCVARGGHLVSIHNQFDNTFLQELGLNVSNYCSNIWTGGLTYNYSVSWSDGTPFDYSFWANGEPNGNSYTYYIYLEINTGFWRTYVSSSTYCFACEIPQEMTDCADWYKAGYKDNGAYKISLNGTSHDVYCSMDNGGGWTVFQNRMIGDESFWDRTWDDYKDGFNTERLTDNSNFWLGSELLHQLTAKDKDVTLRVEMMGDRTPGSSKASSSWFNEYTRFKVAGESSKYQLTDLYVDNKGQGNSMWNALMYSVGAEFSTIDRVNDPELDCAWKFKMGGWWLRNCALTSLNGDYDFAEANGYGMFWTMSGINDIIHPISSRMMLRPTSFST</sequence>
<dbReference type="Gene3D" id="3.90.215.10">
    <property type="entry name" value="Gamma Fibrinogen, chain A, domain 1"/>
    <property type="match status" value="1"/>
</dbReference>
<organism evidence="4 5">
    <name type="scientific">Cylicocyclus nassatus</name>
    <name type="common">Nematode worm</name>
    <dbReference type="NCBI Taxonomy" id="53992"/>
    <lineage>
        <taxon>Eukaryota</taxon>
        <taxon>Metazoa</taxon>
        <taxon>Ecdysozoa</taxon>
        <taxon>Nematoda</taxon>
        <taxon>Chromadorea</taxon>
        <taxon>Rhabditida</taxon>
        <taxon>Rhabditina</taxon>
        <taxon>Rhabditomorpha</taxon>
        <taxon>Strongyloidea</taxon>
        <taxon>Strongylidae</taxon>
        <taxon>Cylicocyclus</taxon>
    </lineage>
</organism>
<comment type="caution">
    <text evidence="4">The sequence shown here is derived from an EMBL/GenBank/DDBJ whole genome shotgun (WGS) entry which is preliminary data.</text>
</comment>
<accession>A0AA36GKL0</accession>
<dbReference type="CDD" id="cd00037">
    <property type="entry name" value="CLECT"/>
    <property type="match status" value="1"/>
</dbReference>
<dbReference type="InterPro" id="IPR016186">
    <property type="entry name" value="C-type_lectin-like/link_sf"/>
</dbReference>
<dbReference type="InterPro" id="IPR014716">
    <property type="entry name" value="Fibrinogen_a/b/g_C_1"/>
</dbReference>
<dbReference type="InterPro" id="IPR002181">
    <property type="entry name" value="Fibrinogen_a/b/g_C_dom"/>
</dbReference>
<dbReference type="Pfam" id="PF00059">
    <property type="entry name" value="Lectin_C"/>
    <property type="match status" value="1"/>
</dbReference>